<evidence type="ECO:0000256" key="1">
    <source>
        <dbReference type="ARBA" id="ARBA00013260"/>
    </source>
</evidence>
<feature type="site" description="Discriminates between blocked and unblocked aminoacyl-tRNA" evidence="7">
    <location>
        <position position="9"/>
    </location>
</feature>
<comment type="function">
    <text evidence="7">Hydrolyzes ribosome-free peptidyl-tRNAs (with 1 or more amino acids incorporated), which drop off the ribosome during protein synthesis, or as a result of ribosome stalling.</text>
</comment>
<evidence type="ECO:0000256" key="8">
    <source>
        <dbReference type="RuleBase" id="RU000673"/>
    </source>
</evidence>
<dbReference type="GO" id="GO:0005737">
    <property type="term" value="C:cytoplasm"/>
    <property type="evidence" value="ECO:0007669"/>
    <property type="project" value="UniProtKB-SubCell"/>
</dbReference>
<feature type="active site" description="Proton acceptor" evidence="7">
    <location>
        <position position="19"/>
    </location>
</feature>
<feature type="binding site" evidence="7">
    <location>
        <position position="14"/>
    </location>
    <ligand>
        <name>tRNA</name>
        <dbReference type="ChEBI" id="CHEBI:17843"/>
    </ligand>
</feature>
<keyword evidence="2 7" id="KW-0820">tRNA-binding</keyword>
<organism evidence="10">
    <name type="scientific">uncultured Sulfurovum sp</name>
    <dbReference type="NCBI Taxonomy" id="269237"/>
    <lineage>
        <taxon>Bacteria</taxon>
        <taxon>Pseudomonadati</taxon>
        <taxon>Campylobacterota</taxon>
        <taxon>Epsilonproteobacteria</taxon>
        <taxon>Campylobacterales</taxon>
        <taxon>Sulfurovaceae</taxon>
        <taxon>Sulfurovum</taxon>
        <taxon>environmental samples</taxon>
    </lineage>
</organism>
<dbReference type="PROSITE" id="PS01195">
    <property type="entry name" value="PEPT_TRNA_HYDROL_1"/>
    <property type="match status" value="1"/>
</dbReference>
<name>A0A6S6T6B5_9BACT</name>
<evidence type="ECO:0000256" key="5">
    <source>
        <dbReference type="ARBA" id="ARBA00038063"/>
    </source>
</evidence>
<keyword evidence="7" id="KW-0963">Cytoplasm</keyword>
<comment type="subunit">
    <text evidence="7">Monomer.</text>
</comment>
<dbReference type="NCBIfam" id="TIGR00447">
    <property type="entry name" value="pth"/>
    <property type="match status" value="1"/>
</dbReference>
<sequence>MLLIVGLGNPGTQYEDTRHNIGFKVIDKLVSDFGANEISKSAFKGELFKAPNLLFLKPTTYMNLSGESVQAVKNFYKIELEDIIVVHDDIDLPFSALRFKNAGGHGGHNGLRSIDAMIGKEYTRVRMGVDKPFYKSQVADYVLHDFSEEENEILKAWIEHTATAIKELKTNSLLEVKSKYSLKSFQQ</sequence>
<keyword evidence="3 7" id="KW-0378">Hydrolase</keyword>
<dbReference type="InterPro" id="IPR036416">
    <property type="entry name" value="Pept_tRNA_hydro_sf"/>
</dbReference>
<proteinExistence type="inferred from homology"/>
<dbReference type="FunFam" id="3.40.50.1470:FF:000001">
    <property type="entry name" value="Peptidyl-tRNA hydrolase"/>
    <property type="match status" value="1"/>
</dbReference>
<comment type="catalytic activity">
    <reaction evidence="7 8">
        <text>an N-acyl-L-alpha-aminoacyl-tRNA + H2O = an N-acyl-L-amino acid + a tRNA + H(+)</text>
        <dbReference type="Rhea" id="RHEA:54448"/>
        <dbReference type="Rhea" id="RHEA-COMP:10123"/>
        <dbReference type="Rhea" id="RHEA-COMP:13883"/>
        <dbReference type="ChEBI" id="CHEBI:15377"/>
        <dbReference type="ChEBI" id="CHEBI:15378"/>
        <dbReference type="ChEBI" id="CHEBI:59874"/>
        <dbReference type="ChEBI" id="CHEBI:78442"/>
        <dbReference type="ChEBI" id="CHEBI:138191"/>
        <dbReference type="EC" id="3.1.1.29"/>
    </reaction>
</comment>
<feature type="binding site" evidence="7">
    <location>
        <position position="109"/>
    </location>
    <ligand>
        <name>tRNA</name>
        <dbReference type="ChEBI" id="CHEBI:17843"/>
    </ligand>
</feature>
<comment type="subcellular location">
    <subcellularLocation>
        <location evidence="7">Cytoplasm</location>
    </subcellularLocation>
</comment>
<dbReference type="EMBL" id="CACVAZ010000094">
    <property type="protein sequence ID" value="CAA6814813.1"/>
    <property type="molecule type" value="Genomic_DNA"/>
</dbReference>
<dbReference type="InterPro" id="IPR001328">
    <property type="entry name" value="Pept_tRNA_hydro"/>
</dbReference>
<dbReference type="SUPFAM" id="SSF53178">
    <property type="entry name" value="Peptidyl-tRNA hydrolase-like"/>
    <property type="match status" value="1"/>
</dbReference>
<comment type="similarity">
    <text evidence="5 7 9">Belongs to the PTH family.</text>
</comment>
<dbReference type="PROSITE" id="PS01196">
    <property type="entry name" value="PEPT_TRNA_HYDROL_2"/>
    <property type="match status" value="1"/>
</dbReference>
<comment type="function">
    <text evidence="7">Catalyzes the release of premature peptidyl moieties from peptidyl-tRNA molecules trapped in stalled 50S ribosomal subunits, and thus maintains levels of free tRNAs and 50S ribosomes.</text>
</comment>
<evidence type="ECO:0000256" key="6">
    <source>
        <dbReference type="ARBA" id="ARBA00050038"/>
    </source>
</evidence>
<dbReference type="GO" id="GO:0000049">
    <property type="term" value="F:tRNA binding"/>
    <property type="evidence" value="ECO:0007669"/>
    <property type="project" value="UniProtKB-UniRule"/>
</dbReference>
<dbReference type="PANTHER" id="PTHR17224:SF1">
    <property type="entry name" value="PEPTIDYL-TRNA HYDROLASE"/>
    <property type="match status" value="1"/>
</dbReference>
<dbReference type="AlphaFoldDB" id="A0A6S6T6B5"/>
<dbReference type="Gene3D" id="3.40.50.1470">
    <property type="entry name" value="Peptidyl-tRNA hydrolase"/>
    <property type="match status" value="1"/>
</dbReference>
<dbReference type="Pfam" id="PF01195">
    <property type="entry name" value="Pept_tRNA_hydro"/>
    <property type="match status" value="1"/>
</dbReference>
<dbReference type="PANTHER" id="PTHR17224">
    <property type="entry name" value="PEPTIDYL-TRNA HYDROLASE"/>
    <property type="match status" value="1"/>
</dbReference>
<evidence type="ECO:0000313" key="10">
    <source>
        <dbReference type="EMBL" id="CAA6814813.1"/>
    </source>
</evidence>
<dbReference type="HAMAP" id="MF_00083">
    <property type="entry name" value="Pept_tRNA_hydro_bact"/>
    <property type="match status" value="1"/>
</dbReference>
<accession>A0A6S6T6B5</accession>
<feature type="binding site" evidence="7">
    <location>
        <position position="61"/>
    </location>
    <ligand>
        <name>tRNA</name>
        <dbReference type="ChEBI" id="CHEBI:17843"/>
    </ligand>
</feature>
<feature type="binding site" evidence="7">
    <location>
        <position position="63"/>
    </location>
    <ligand>
        <name>tRNA</name>
        <dbReference type="ChEBI" id="CHEBI:17843"/>
    </ligand>
</feature>
<evidence type="ECO:0000256" key="3">
    <source>
        <dbReference type="ARBA" id="ARBA00022801"/>
    </source>
</evidence>
<evidence type="ECO:0000256" key="9">
    <source>
        <dbReference type="RuleBase" id="RU004320"/>
    </source>
</evidence>
<dbReference type="EC" id="3.1.1.29" evidence="1 7"/>
<dbReference type="GO" id="GO:0006515">
    <property type="term" value="P:protein quality control for misfolded or incompletely synthesized proteins"/>
    <property type="evidence" value="ECO:0007669"/>
    <property type="project" value="UniProtKB-UniRule"/>
</dbReference>
<gene>
    <name evidence="7" type="primary">pth</name>
    <name evidence="10" type="ORF">HELGO_WM42361</name>
</gene>
<feature type="site" description="Stabilizes the basic form of H active site to accept a proton" evidence="7">
    <location>
        <position position="88"/>
    </location>
</feature>
<dbReference type="GO" id="GO:0072344">
    <property type="term" value="P:rescue of stalled ribosome"/>
    <property type="evidence" value="ECO:0007669"/>
    <property type="project" value="UniProtKB-UniRule"/>
</dbReference>
<evidence type="ECO:0000256" key="4">
    <source>
        <dbReference type="ARBA" id="ARBA00022884"/>
    </source>
</evidence>
<dbReference type="InterPro" id="IPR018171">
    <property type="entry name" value="Pept_tRNA_hydro_CS"/>
</dbReference>
<evidence type="ECO:0000256" key="7">
    <source>
        <dbReference type="HAMAP-Rule" id="MF_00083"/>
    </source>
</evidence>
<reference evidence="10" key="1">
    <citation type="submission" date="2020-01" db="EMBL/GenBank/DDBJ databases">
        <authorList>
            <person name="Meier V. D."/>
            <person name="Meier V D."/>
        </authorList>
    </citation>
    <scope>NUCLEOTIDE SEQUENCE</scope>
    <source>
        <strain evidence="10">HLG_WM_MAG_02</strain>
    </source>
</reference>
<evidence type="ECO:0000256" key="2">
    <source>
        <dbReference type="ARBA" id="ARBA00022555"/>
    </source>
</evidence>
<protein>
    <recommendedName>
        <fullName evidence="6 7">Peptidyl-tRNA hydrolase</fullName>
        <shortName evidence="7">Pth</shortName>
        <ecNumber evidence="1 7">3.1.1.29</ecNumber>
    </recommendedName>
</protein>
<keyword evidence="4 7" id="KW-0694">RNA-binding</keyword>
<dbReference type="GO" id="GO:0004045">
    <property type="term" value="F:peptidyl-tRNA hydrolase activity"/>
    <property type="evidence" value="ECO:0007669"/>
    <property type="project" value="UniProtKB-UniRule"/>
</dbReference>
<dbReference type="CDD" id="cd00462">
    <property type="entry name" value="PTH"/>
    <property type="match status" value="1"/>
</dbReference>